<proteinExistence type="predicted"/>
<dbReference type="OrthoDB" id="10542124at2759"/>
<protein>
    <submittedName>
        <fullName evidence="2">Uncharacterized protein</fullName>
    </submittedName>
</protein>
<dbReference type="PANTHER" id="PTHR34222">
    <property type="entry name" value="GAG_PRE-INTEGRS DOMAIN-CONTAINING PROTEIN"/>
    <property type="match status" value="1"/>
</dbReference>
<dbReference type="AlphaFoldDB" id="A0A9J5XIX5"/>
<keyword evidence="3" id="KW-1185">Reference proteome</keyword>
<feature type="region of interest" description="Disordered" evidence="1">
    <location>
        <begin position="194"/>
        <end position="247"/>
    </location>
</feature>
<sequence length="261" mass="29072">MGEATTLYAGRGNFNSRNTHNDGNSGESNTSRGGNYAKKKVNWNLFCDHCKMHGYTRDICFKLIGYPDDWKFKNKSGHEEYGSTNPARGMNGNKGKNIANNVQIENSVEDLKHDAFGDKSVGFSGMQSSNNLHSVRTNLQALAMRQSYTPTQYQKIMQQLAEEDEEYAEVANMAGNPNSNDLIVFSISTGEDGYMDILRNDPQQQDSSEANSDVVPDDDYAEINPQLSPEVMHDVGPRTSTRSSHPPVWLKDCVTQSLLDE</sequence>
<accession>A0A9J5XIX5</accession>
<evidence type="ECO:0000313" key="2">
    <source>
        <dbReference type="EMBL" id="KAG5587228.1"/>
    </source>
</evidence>
<feature type="compositionally biased region" description="Polar residues" evidence="1">
    <location>
        <begin position="13"/>
        <end position="33"/>
    </location>
</feature>
<evidence type="ECO:0000313" key="3">
    <source>
        <dbReference type="Proteomes" id="UP000824120"/>
    </source>
</evidence>
<reference evidence="2 3" key="1">
    <citation type="submission" date="2020-09" db="EMBL/GenBank/DDBJ databases">
        <title>De no assembly of potato wild relative species, Solanum commersonii.</title>
        <authorList>
            <person name="Cho K."/>
        </authorList>
    </citation>
    <scope>NUCLEOTIDE SEQUENCE [LARGE SCALE GENOMIC DNA]</scope>
    <source>
        <strain evidence="2">LZ3.2</strain>
        <tissue evidence="2">Leaf</tissue>
    </source>
</reference>
<organism evidence="2 3">
    <name type="scientific">Solanum commersonii</name>
    <name type="common">Commerson's wild potato</name>
    <name type="synonym">Commerson's nightshade</name>
    <dbReference type="NCBI Taxonomy" id="4109"/>
    <lineage>
        <taxon>Eukaryota</taxon>
        <taxon>Viridiplantae</taxon>
        <taxon>Streptophyta</taxon>
        <taxon>Embryophyta</taxon>
        <taxon>Tracheophyta</taxon>
        <taxon>Spermatophyta</taxon>
        <taxon>Magnoliopsida</taxon>
        <taxon>eudicotyledons</taxon>
        <taxon>Gunneridae</taxon>
        <taxon>Pentapetalae</taxon>
        <taxon>asterids</taxon>
        <taxon>lamiids</taxon>
        <taxon>Solanales</taxon>
        <taxon>Solanaceae</taxon>
        <taxon>Solanoideae</taxon>
        <taxon>Solaneae</taxon>
        <taxon>Solanum</taxon>
    </lineage>
</organism>
<evidence type="ECO:0000256" key="1">
    <source>
        <dbReference type="SAM" id="MobiDB-lite"/>
    </source>
</evidence>
<gene>
    <name evidence="2" type="ORF">H5410_047662</name>
</gene>
<name>A0A9J5XIX5_SOLCO</name>
<comment type="caution">
    <text evidence="2">The sequence shown here is derived from an EMBL/GenBank/DDBJ whole genome shotgun (WGS) entry which is preliminary data.</text>
</comment>
<dbReference type="EMBL" id="JACXVP010000009">
    <property type="protein sequence ID" value="KAG5587228.1"/>
    <property type="molecule type" value="Genomic_DNA"/>
</dbReference>
<feature type="compositionally biased region" description="Polar residues" evidence="1">
    <location>
        <begin position="201"/>
        <end position="211"/>
    </location>
</feature>
<dbReference type="Proteomes" id="UP000824120">
    <property type="component" value="Chromosome 9"/>
</dbReference>
<feature type="region of interest" description="Disordered" evidence="1">
    <location>
        <begin position="1"/>
        <end position="34"/>
    </location>
</feature>
<dbReference type="PANTHER" id="PTHR34222:SF82">
    <property type="entry name" value="CCHC-TYPE DOMAIN-CONTAINING PROTEIN"/>
    <property type="match status" value="1"/>
</dbReference>